<comment type="caution">
    <text evidence="2">The sequence shown here is derived from an EMBL/GenBank/DDBJ whole genome shotgun (WGS) entry which is preliminary data.</text>
</comment>
<feature type="compositionally biased region" description="Basic and acidic residues" evidence="1">
    <location>
        <begin position="131"/>
        <end position="145"/>
    </location>
</feature>
<dbReference type="GO" id="GO:0005829">
    <property type="term" value="C:cytosol"/>
    <property type="evidence" value="ECO:0007669"/>
    <property type="project" value="TreeGrafter"/>
</dbReference>
<dbReference type="AlphaFoldDB" id="A0AAN9SY23"/>
<evidence type="ECO:0008006" key="4">
    <source>
        <dbReference type="Google" id="ProtNLM"/>
    </source>
</evidence>
<keyword evidence="3" id="KW-1185">Reference proteome</keyword>
<accession>A0AAN9SY23</accession>
<evidence type="ECO:0000313" key="3">
    <source>
        <dbReference type="Proteomes" id="UP001386955"/>
    </source>
</evidence>
<feature type="region of interest" description="Disordered" evidence="1">
    <location>
        <begin position="452"/>
        <end position="475"/>
    </location>
</feature>
<proteinExistence type="predicted"/>
<dbReference type="PANTHER" id="PTHR47877:SF3">
    <property type="entry name" value="LATE EMBRYOGENESIS ABUNDANT DOMAIN-CONTAINING PROTEIN _ LEA DOMAIN-CONTAINING PROTEIN"/>
    <property type="match status" value="1"/>
</dbReference>
<evidence type="ECO:0000256" key="1">
    <source>
        <dbReference type="SAM" id="MobiDB-lite"/>
    </source>
</evidence>
<dbReference type="EMBL" id="JAYMYS010000003">
    <property type="protein sequence ID" value="KAK7401929.1"/>
    <property type="molecule type" value="Genomic_DNA"/>
</dbReference>
<dbReference type="Proteomes" id="UP001386955">
    <property type="component" value="Unassembled WGS sequence"/>
</dbReference>
<feature type="compositionally biased region" description="Basic and acidic residues" evidence="1">
    <location>
        <begin position="309"/>
        <end position="320"/>
    </location>
</feature>
<dbReference type="PANTHER" id="PTHR47877">
    <property type="entry name" value="LATE EMBRYOGENESIS ABUNDANT DOMAIN-CONTAINING PROTEIN / LEA DOMAIN-CONTAINING PROTEIN"/>
    <property type="match status" value="1"/>
</dbReference>
<gene>
    <name evidence="2" type="ORF">VNO78_13799</name>
</gene>
<evidence type="ECO:0000313" key="2">
    <source>
        <dbReference type="EMBL" id="KAK7401929.1"/>
    </source>
</evidence>
<sequence>MSSPLLPSRLFQPSSLVLFKHSLSHNNNIIIIIIIIMASDQLARRDNSPTETDILVEKDTVPKMTTHFEHLTDPHFPHNLTPLHSSIHGAQSGFNHVSLQPVTRTGTTLNSTQTDHEAACATTVITCTLEKGDNTHKPRESEKSTQHTTKNAHQAATQTVNNNAQPATQAKDSTLDKGEQGYAAISRAKECTHEAAEKASYVGEKAVTVESGKSAAGYAAKVASDLKDKAAAMGWAAAHFSTEKTVEGTKAAAHVVEGAAGYAGQKAAALASKSAGAVKGLAASAGETAKEYTARKKAEANQSSLPQEAEERPSGGRSEQEGNGGSVLTAIGETVSSVGKKVKKPFENIIGRESEGGGEEQGKGVIGQTPSSIAEKLGDAKQREELLDNITEGVGEVLGAVTETVAEIGDNMIRPAERVQEYGQAQHKGGVLGAIGETIAEIAETTKVMVAGEDDRELRHSGVSDPAKHEGSQTA</sequence>
<feature type="compositionally biased region" description="Basic and acidic residues" evidence="1">
    <location>
        <begin position="456"/>
        <end position="475"/>
    </location>
</feature>
<feature type="compositionally biased region" description="Polar residues" evidence="1">
    <location>
        <begin position="146"/>
        <end position="172"/>
    </location>
</feature>
<feature type="region of interest" description="Disordered" evidence="1">
    <location>
        <begin position="293"/>
        <end position="325"/>
    </location>
</feature>
<name>A0AAN9SY23_PSOTE</name>
<feature type="region of interest" description="Disordered" evidence="1">
    <location>
        <begin position="131"/>
        <end position="176"/>
    </location>
</feature>
<organism evidence="2 3">
    <name type="scientific">Psophocarpus tetragonolobus</name>
    <name type="common">Winged bean</name>
    <name type="synonym">Dolichos tetragonolobus</name>
    <dbReference type="NCBI Taxonomy" id="3891"/>
    <lineage>
        <taxon>Eukaryota</taxon>
        <taxon>Viridiplantae</taxon>
        <taxon>Streptophyta</taxon>
        <taxon>Embryophyta</taxon>
        <taxon>Tracheophyta</taxon>
        <taxon>Spermatophyta</taxon>
        <taxon>Magnoliopsida</taxon>
        <taxon>eudicotyledons</taxon>
        <taxon>Gunneridae</taxon>
        <taxon>Pentapetalae</taxon>
        <taxon>rosids</taxon>
        <taxon>fabids</taxon>
        <taxon>Fabales</taxon>
        <taxon>Fabaceae</taxon>
        <taxon>Papilionoideae</taxon>
        <taxon>50 kb inversion clade</taxon>
        <taxon>NPAAA clade</taxon>
        <taxon>indigoferoid/millettioid clade</taxon>
        <taxon>Phaseoleae</taxon>
        <taxon>Psophocarpus</taxon>
    </lineage>
</organism>
<reference evidence="2 3" key="1">
    <citation type="submission" date="2024-01" db="EMBL/GenBank/DDBJ databases">
        <title>The genomes of 5 underutilized Papilionoideae crops provide insights into root nodulation and disease resistanc.</title>
        <authorList>
            <person name="Jiang F."/>
        </authorList>
    </citation>
    <scope>NUCLEOTIDE SEQUENCE [LARGE SCALE GENOMIC DNA]</scope>
    <source>
        <strain evidence="2">DUOXIRENSHENG_FW03</strain>
        <tissue evidence="2">Leaves</tissue>
    </source>
</reference>
<dbReference type="GO" id="GO:0009631">
    <property type="term" value="P:cold acclimation"/>
    <property type="evidence" value="ECO:0007669"/>
    <property type="project" value="TreeGrafter"/>
</dbReference>
<protein>
    <recommendedName>
        <fullName evidence="4">Seed biotin-containing protein SBP65</fullName>
    </recommendedName>
</protein>